<dbReference type="InterPro" id="IPR014284">
    <property type="entry name" value="RNA_pol_sigma-70_dom"/>
</dbReference>
<evidence type="ECO:0000256" key="4">
    <source>
        <dbReference type="ARBA" id="ARBA00023163"/>
    </source>
</evidence>
<dbReference type="STRING" id="1121393.SAMN02745216_01242"/>
<keyword evidence="3 5" id="KW-0238">DNA-binding</keyword>
<dbReference type="SUPFAM" id="SSF88659">
    <property type="entry name" value="Sigma3 and sigma4 domains of RNA polymerase sigma factors"/>
    <property type="match status" value="2"/>
</dbReference>
<keyword evidence="1 5" id="KW-0805">Transcription regulation</keyword>
<dbReference type="PROSITE" id="PS00715">
    <property type="entry name" value="SIGMA70_1"/>
    <property type="match status" value="1"/>
</dbReference>
<protein>
    <recommendedName>
        <fullName evidence="5">RNA polymerase sigma factor</fullName>
    </recommendedName>
</protein>
<organism evidence="8 9">
    <name type="scientific">Desulfatibacillum alkenivorans DSM 16219</name>
    <dbReference type="NCBI Taxonomy" id="1121393"/>
    <lineage>
        <taxon>Bacteria</taxon>
        <taxon>Pseudomonadati</taxon>
        <taxon>Thermodesulfobacteriota</taxon>
        <taxon>Desulfobacteria</taxon>
        <taxon>Desulfobacterales</taxon>
        <taxon>Desulfatibacillaceae</taxon>
        <taxon>Desulfatibacillum</taxon>
    </lineage>
</organism>
<dbReference type="NCBIfam" id="TIGR02479">
    <property type="entry name" value="FliA_WhiG"/>
    <property type="match status" value="1"/>
</dbReference>
<dbReference type="InterPro" id="IPR007627">
    <property type="entry name" value="RNA_pol_sigma70_r2"/>
</dbReference>
<evidence type="ECO:0000256" key="2">
    <source>
        <dbReference type="ARBA" id="ARBA00023082"/>
    </source>
</evidence>
<evidence type="ECO:0000256" key="1">
    <source>
        <dbReference type="ARBA" id="ARBA00023015"/>
    </source>
</evidence>
<dbReference type="GO" id="GO:0006352">
    <property type="term" value="P:DNA-templated transcription initiation"/>
    <property type="evidence" value="ECO:0007669"/>
    <property type="project" value="InterPro"/>
</dbReference>
<dbReference type="GO" id="GO:0003899">
    <property type="term" value="F:DNA-directed RNA polymerase activity"/>
    <property type="evidence" value="ECO:0007669"/>
    <property type="project" value="InterPro"/>
</dbReference>
<dbReference type="GO" id="GO:0016987">
    <property type="term" value="F:sigma factor activity"/>
    <property type="evidence" value="ECO:0007669"/>
    <property type="project" value="UniProtKB-KW"/>
</dbReference>
<dbReference type="Gene3D" id="1.10.1740.10">
    <property type="match status" value="1"/>
</dbReference>
<dbReference type="PIRSF" id="PIRSF000770">
    <property type="entry name" value="RNA_pol_sigma-SigE/K"/>
    <property type="match status" value="1"/>
</dbReference>
<dbReference type="PROSITE" id="PS00716">
    <property type="entry name" value="SIGMA70_2"/>
    <property type="match status" value="1"/>
</dbReference>
<dbReference type="OrthoDB" id="9799825at2"/>
<dbReference type="PANTHER" id="PTHR30385">
    <property type="entry name" value="SIGMA FACTOR F FLAGELLAR"/>
    <property type="match status" value="1"/>
</dbReference>
<dbReference type="NCBIfam" id="TIGR02937">
    <property type="entry name" value="sigma70-ECF"/>
    <property type="match status" value="1"/>
</dbReference>
<dbReference type="InterPro" id="IPR013325">
    <property type="entry name" value="RNA_pol_sigma_r2"/>
</dbReference>
<dbReference type="EMBL" id="FQZU01000005">
    <property type="protein sequence ID" value="SHJ22412.1"/>
    <property type="molecule type" value="Genomic_DNA"/>
</dbReference>
<name>A0A1M6HJS5_9BACT</name>
<comment type="similarity">
    <text evidence="5">Belongs to the sigma-70 factor family.</text>
</comment>
<dbReference type="Proteomes" id="UP000183994">
    <property type="component" value="Unassembled WGS sequence"/>
</dbReference>
<evidence type="ECO:0000313" key="9">
    <source>
        <dbReference type="Proteomes" id="UP000183994"/>
    </source>
</evidence>
<evidence type="ECO:0000259" key="7">
    <source>
        <dbReference type="PROSITE" id="PS00716"/>
    </source>
</evidence>
<keyword evidence="4 5" id="KW-0804">Transcription</keyword>
<dbReference type="InterPro" id="IPR000943">
    <property type="entry name" value="RNA_pol_sigma70"/>
</dbReference>
<dbReference type="InterPro" id="IPR013324">
    <property type="entry name" value="RNA_pol_sigma_r3/r4-like"/>
</dbReference>
<dbReference type="PRINTS" id="PR00046">
    <property type="entry name" value="SIGMA70FCT"/>
</dbReference>
<dbReference type="NCBIfam" id="NF005413">
    <property type="entry name" value="PRK06986.1"/>
    <property type="match status" value="1"/>
</dbReference>
<dbReference type="Gene3D" id="1.20.140.160">
    <property type="match status" value="1"/>
</dbReference>
<evidence type="ECO:0000256" key="3">
    <source>
        <dbReference type="ARBA" id="ARBA00023125"/>
    </source>
</evidence>
<reference evidence="9" key="1">
    <citation type="submission" date="2016-11" db="EMBL/GenBank/DDBJ databases">
        <authorList>
            <person name="Varghese N."/>
            <person name="Submissions S."/>
        </authorList>
    </citation>
    <scope>NUCLEOTIDE SEQUENCE [LARGE SCALE GENOMIC DNA]</scope>
    <source>
        <strain evidence="9">DSM 16219</strain>
    </source>
</reference>
<dbReference type="InterPro" id="IPR012845">
    <property type="entry name" value="RNA_pol_sigma_FliA_WhiG"/>
</dbReference>
<comment type="function">
    <text evidence="5">Sigma factors are initiation factors that promote the attachment of RNA polymerase to specific initiation sites and are then released.</text>
</comment>
<dbReference type="Pfam" id="PF04539">
    <property type="entry name" value="Sigma70_r3"/>
    <property type="match status" value="1"/>
</dbReference>
<evidence type="ECO:0000256" key="5">
    <source>
        <dbReference type="RuleBase" id="RU362124"/>
    </source>
</evidence>
<dbReference type="SUPFAM" id="SSF88946">
    <property type="entry name" value="Sigma2 domain of RNA polymerase sigma factors"/>
    <property type="match status" value="1"/>
</dbReference>
<dbReference type="GO" id="GO:0003677">
    <property type="term" value="F:DNA binding"/>
    <property type="evidence" value="ECO:0007669"/>
    <property type="project" value="UniProtKB-KW"/>
</dbReference>
<sequence length="252" mass="28894">MKNAAHVPREKSKERARRDELITKYAYLAKLCAHRLAMRLPPSVNVDDLISAGIMGLLDAIDKYDEGRGVKFRTYAEFRIRGAMLDELRAMDWVPRSVRKKVQEIEQAVNRVEKRESRPADAEEIAEELGVDMDTYQNMLSKAGGIELVSLDEPLWSNDNTKDGRRTHVDLLEDNANPDRDLMDSEFKKILAQSISSLTPKEQQILSLYYQDELTLKEVGEVMGLTESRICQIHTQCMIKLRSKLKTQEARI</sequence>
<evidence type="ECO:0000259" key="6">
    <source>
        <dbReference type="PROSITE" id="PS00715"/>
    </source>
</evidence>
<dbReference type="CDD" id="cd06171">
    <property type="entry name" value="Sigma70_r4"/>
    <property type="match status" value="1"/>
</dbReference>
<gene>
    <name evidence="8" type="ORF">SAMN02745216_01242</name>
</gene>
<keyword evidence="9" id="KW-1185">Reference proteome</keyword>
<evidence type="ECO:0000313" key="8">
    <source>
        <dbReference type="EMBL" id="SHJ22412.1"/>
    </source>
</evidence>
<feature type="domain" description="RNA polymerase sigma-70" evidence="7">
    <location>
        <begin position="215"/>
        <end position="241"/>
    </location>
</feature>
<dbReference type="InterPro" id="IPR007630">
    <property type="entry name" value="RNA_pol_sigma70_r4"/>
</dbReference>
<proteinExistence type="inferred from homology"/>
<dbReference type="Pfam" id="PF04545">
    <property type="entry name" value="Sigma70_r4"/>
    <property type="match status" value="1"/>
</dbReference>
<dbReference type="PANTHER" id="PTHR30385:SF7">
    <property type="entry name" value="RNA POLYMERASE SIGMA FACTOR FLIA"/>
    <property type="match status" value="1"/>
</dbReference>
<dbReference type="Pfam" id="PF04542">
    <property type="entry name" value="Sigma70_r2"/>
    <property type="match status" value="1"/>
</dbReference>
<dbReference type="RefSeq" id="WP_073474262.1">
    <property type="nucleotide sequence ID" value="NZ_FQZU01000005.1"/>
</dbReference>
<feature type="domain" description="RNA polymerase sigma-70" evidence="6">
    <location>
        <begin position="48"/>
        <end position="61"/>
    </location>
</feature>
<dbReference type="AlphaFoldDB" id="A0A1M6HJS5"/>
<accession>A0A1M6HJS5</accession>
<dbReference type="InterPro" id="IPR007624">
    <property type="entry name" value="RNA_pol_sigma70_r3"/>
</dbReference>
<keyword evidence="2 5" id="KW-0731">Sigma factor</keyword>